<dbReference type="EMBL" id="JBHSBB010000013">
    <property type="protein sequence ID" value="MFC4033501.1"/>
    <property type="molecule type" value="Genomic_DNA"/>
</dbReference>
<evidence type="ECO:0000313" key="1">
    <source>
        <dbReference type="EMBL" id="MFC4033501.1"/>
    </source>
</evidence>
<dbReference type="Proteomes" id="UP001595765">
    <property type="component" value="Unassembled WGS sequence"/>
</dbReference>
<gene>
    <name evidence="1" type="ORF">ACFO3J_18730</name>
</gene>
<reference evidence="2" key="1">
    <citation type="journal article" date="2019" name="Int. J. Syst. Evol. Microbiol.">
        <title>The Global Catalogue of Microorganisms (GCM) 10K type strain sequencing project: providing services to taxonomists for standard genome sequencing and annotation.</title>
        <authorList>
            <consortium name="The Broad Institute Genomics Platform"/>
            <consortium name="The Broad Institute Genome Sequencing Center for Infectious Disease"/>
            <person name="Wu L."/>
            <person name="Ma J."/>
        </authorList>
    </citation>
    <scope>NUCLEOTIDE SEQUENCE [LARGE SCALE GENOMIC DNA]</scope>
    <source>
        <strain evidence="2">CGMCC 4.7237</strain>
    </source>
</reference>
<dbReference type="Pfam" id="PF19562">
    <property type="entry name" value="DUF6084"/>
    <property type="match status" value="1"/>
</dbReference>
<name>A0ABV8HPE5_9ACTN</name>
<keyword evidence="2" id="KW-1185">Reference proteome</keyword>
<dbReference type="InterPro" id="IPR045730">
    <property type="entry name" value="DUF6084"/>
</dbReference>
<sequence>MSGLGFSVLDVFADPYTVVPQLTARLRIDDDSGERVHTIVLRCQVRIEPQRRHYDDTERDGLRGLFGERDRWTDTLRPFLWMQCDTTVQGFTGTTEADLALPCTYDFDVIGSRYLHALRDGEVPLTLLFSGTVFTKGSKGFGVRQVPWDCEARYLMPVAVWRRMIACHYPNSGWIRLDQDVLDRMADFRARRGLISWDETVSTLLTEMGEVVS</sequence>
<comment type="caution">
    <text evidence="1">The sequence shown here is derived from an EMBL/GenBank/DDBJ whole genome shotgun (WGS) entry which is preliminary data.</text>
</comment>
<dbReference type="RefSeq" id="WP_386430592.1">
    <property type="nucleotide sequence ID" value="NZ_JBHSBB010000013.1"/>
</dbReference>
<evidence type="ECO:0000313" key="2">
    <source>
        <dbReference type="Proteomes" id="UP001595765"/>
    </source>
</evidence>
<accession>A0ABV8HPE5</accession>
<organism evidence="1 2">
    <name type="scientific">Streptomyces polygonati</name>
    <dbReference type="NCBI Taxonomy" id="1617087"/>
    <lineage>
        <taxon>Bacteria</taxon>
        <taxon>Bacillati</taxon>
        <taxon>Actinomycetota</taxon>
        <taxon>Actinomycetes</taxon>
        <taxon>Kitasatosporales</taxon>
        <taxon>Streptomycetaceae</taxon>
        <taxon>Streptomyces</taxon>
    </lineage>
</organism>
<proteinExistence type="predicted"/>
<protein>
    <submittedName>
        <fullName evidence="1">DUF6084 family protein</fullName>
    </submittedName>
</protein>